<reference evidence="1 2" key="1">
    <citation type="submission" date="2015-03" db="EMBL/GenBank/DDBJ databases">
        <authorList>
            <consortium name="Pathogen Informatics"/>
            <person name="Murphy D."/>
        </authorList>
    </citation>
    <scope>NUCLEOTIDE SEQUENCE [LARGE SCALE GENOMIC DNA]</scope>
    <source>
        <strain evidence="1 2">IP27818</strain>
    </source>
</reference>
<dbReference type="InterPro" id="IPR029063">
    <property type="entry name" value="SAM-dependent_MTases_sf"/>
</dbReference>
<dbReference type="GO" id="GO:0008168">
    <property type="term" value="F:methyltransferase activity"/>
    <property type="evidence" value="ECO:0007669"/>
    <property type="project" value="UniProtKB-KW"/>
</dbReference>
<keyword evidence="1" id="KW-0808">Transferase</keyword>
<evidence type="ECO:0000313" key="2">
    <source>
        <dbReference type="Proteomes" id="UP000041356"/>
    </source>
</evidence>
<organism evidence="1 2">
    <name type="scientific">Yersinia enterocolitica</name>
    <dbReference type="NCBI Taxonomy" id="630"/>
    <lineage>
        <taxon>Bacteria</taxon>
        <taxon>Pseudomonadati</taxon>
        <taxon>Pseudomonadota</taxon>
        <taxon>Gammaproteobacteria</taxon>
        <taxon>Enterobacterales</taxon>
        <taxon>Yersiniaceae</taxon>
        <taxon>Yersinia</taxon>
    </lineage>
</organism>
<sequence length="251" mass="28395">MSIINLLKKCIPFPLKEAIISSIIKNPTVIQRILDNMDRENDKFKDITAAECLKKLILDFEFDSVLDIGSGEGLHSKIFLDSGKKVTSLDYGESVYFKRCNETHSTVICDYYDYSPHAKFNCIWASHVLEHQPNPNIFLKKIYNDLDETGILAITVPPLKNQIVGGHVNLYNAGILLYQLILAGFDCSEASIATYGYNISIIVRKGNPVSLSNITFDSGDIYTLKKYFPTHIRTLIGDNDFFDGRIDKINW</sequence>
<proteinExistence type="predicted"/>
<dbReference type="AlphaFoldDB" id="A0A9P1PYH1"/>
<dbReference type="Gene3D" id="3.40.50.150">
    <property type="entry name" value="Vaccinia Virus protein VP39"/>
    <property type="match status" value="1"/>
</dbReference>
<evidence type="ECO:0000313" key="1">
    <source>
        <dbReference type="EMBL" id="CNG37739.1"/>
    </source>
</evidence>
<dbReference type="Proteomes" id="UP000041356">
    <property type="component" value="Unassembled WGS sequence"/>
</dbReference>
<dbReference type="RefSeq" id="WP_172666020.1">
    <property type="nucleotide sequence ID" value="NZ_CP107081.1"/>
</dbReference>
<dbReference type="EMBL" id="CPZF01000012">
    <property type="protein sequence ID" value="CNG37739.1"/>
    <property type="molecule type" value="Genomic_DNA"/>
</dbReference>
<protein>
    <submittedName>
        <fullName evidence="1">Bifunctional 3-demethylubiquinone-9 3-methyltransferase/ 2-octaprenyl-6-hydroxy phenol methylase</fullName>
    </submittedName>
</protein>
<dbReference type="SUPFAM" id="SSF53335">
    <property type="entry name" value="S-adenosyl-L-methionine-dependent methyltransferases"/>
    <property type="match status" value="1"/>
</dbReference>
<gene>
    <name evidence="1" type="ORF">ERS137939_03906</name>
</gene>
<name>A0A9P1PYH1_YEREN</name>
<dbReference type="Pfam" id="PF13489">
    <property type="entry name" value="Methyltransf_23"/>
    <property type="match status" value="1"/>
</dbReference>
<keyword evidence="1" id="KW-0489">Methyltransferase</keyword>
<accession>A0A9P1PYH1</accession>
<comment type="caution">
    <text evidence="1">The sequence shown here is derived from an EMBL/GenBank/DDBJ whole genome shotgun (WGS) entry which is preliminary data.</text>
</comment>
<dbReference type="GO" id="GO:0032259">
    <property type="term" value="P:methylation"/>
    <property type="evidence" value="ECO:0007669"/>
    <property type="project" value="UniProtKB-KW"/>
</dbReference>